<dbReference type="InterPro" id="IPR029063">
    <property type="entry name" value="SAM-dependent_MTases_sf"/>
</dbReference>
<feature type="domain" description="Methyltransferase type 11" evidence="1">
    <location>
        <begin position="61"/>
        <end position="146"/>
    </location>
</feature>
<dbReference type="AlphaFoldDB" id="A0A9X4RKJ2"/>
<dbReference type="InterPro" id="IPR013216">
    <property type="entry name" value="Methyltransf_11"/>
</dbReference>
<dbReference type="Proteomes" id="UP001154240">
    <property type="component" value="Unassembled WGS sequence"/>
</dbReference>
<dbReference type="Pfam" id="PF08241">
    <property type="entry name" value="Methyltransf_11"/>
    <property type="match status" value="1"/>
</dbReference>
<dbReference type="PANTHER" id="PTHR42912">
    <property type="entry name" value="METHYLTRANSFERASE"/>
    <property type="match status" value="1"/>
</dbReference>
<evidence type="ECO:0000313" key="3">
    <source>
        <dbReference type="Proteomes" id="UP001154240"/>
    </source>
</evidence>
<gene>
    <name evidence="2" type="ORF">OLX77_02785</name>
</gene>
<accession>A0A9X4RKJ2</accession>
<proteinExistence type="predicted"/>
<dbReference type="RefSeq" id="WP_307632062.1">
    <property type="nucleotide sequence ID" value="NZ_JAPHEH010000001.1"/>
</dbReference>
<dbReference type="CDD" id="cd02440">
    <property type="entry name" value="AdoMet_MTases"/>
    <property type="match status" value="1"/>
</dbReference>
<protein>
    <submittedName>
        <fullName evidence="2">Methyltransferase domain-containing protein</fullName>
    </submittedName>
</protein>
<dbReference type="PANTHER" id="PTHR42912:SF80">
    <property type="entry name" value="METHYLTRANSFERASE DOMAIN-CONTAINING PROTEIN"/>
    <property type="match status" value="1"/>
</dbReference>
<keyword evidence="2" id="KW-0489">Methyltransferase</keyword>
<dbReference type="SUPFAM" id="SSF53335">
    <property type="entry name" value="S-adenosyl-L-methionine-dependent methyltransferases"/>
    <property type="match status" value="1"/>
</dbReference>
<dbReference type="EMBL" id="JAPHEH010000001">
    <property type="protein sequence ID" value="MDG4475086.1"/>
    <property type="molecule type" value="Genomic_DNA"/>
</dbReference>
<keyword evidence="2" id="KW-0808">Transferase</keyword>
<comment type="caution">
    <text evidence="2">The sequence shown here is derived from an EMBL/GenBank/DDBJ whole genome shotgun (WGS) entry which is preliminary data.</text>
</comment>
<keyword evidence="3" id="KW-1185">Reference proteome</keyword>
<dbReference type="GO" id="GO:0032259">
    <property type="term" value="P:methylation"/>
    <property type="evidence" value="ECO:0007669"/>
    <property type="project" value="UniProtKB-KW"/>
</dbReference>
<name>A0A9X4RKJ2_9BACT</name>
<reference evidence="2" key="2">
    <citation type="submission" date="2022-10" db="EMBL/GenBank/DDBJ databases">
        <authorList>
            <person name="Aronson H.S."/>
        </authorList>
    </citation>
    <scope>NUCLEOTIDE SEQUENCE</scope>
    <source>
        <strain evidence="2">RS19-109</strain>
    </source>
</reference>
<reference evidence="2" key="1">
    <citation type="journal article" date="2022" name="bioRxiv">
        <title>Thiovibrio frasassiensisgen. nov., sp. nov., an autotrophic, elemental sulfur disproportionating bacterium isolated from sulfidic karst sediment, and proposal of Thiovibrionaceae fam. nov.</title>
        <authorList>
            <person name="Aronson H."/>
            <person name="Thomas C."/>
            <person name="Bhattacharyya M."/>
            <person name="Eckstein S."/>
            <person name="Jensen S."/>
            <person name="Barco R."/>
            <person name="Macalady J."/>
            <person name="Amend J."/>
        </authorList>
    </citation>
    <scope>NUCLEOTIDE SEQUENCE</scope>
    <source>
        <strain evidence="2">RS19-109</strain>
    </source>
</reference>
<sequence>MGVDQGVMVGAMGKETFWRQAARPFEEGAAEYDGWFEESLLFAIERVALRELRTPLRGPKLEVGVGPGRFAEALGVEFGVDPALAPLALAKKRGVRVSQAVGEALPYLGHSMQTVLLLFTYCFLEDPRPVLRECRRVLKPGGHLVLGLIVADSPWGRMLQQKKEGGHPFYRQARFYDPGEVEACLAGCGFIVEERRSSLMQAPEALQKMEHSRAGLVSQAGFAVLVAGVVP</sequence>
<dbReference type="Gene3D" id="3.40.50.150">
    <property type="entry name" value="Vaccinia Virus protein VP39"/>
    <property type="match status" value="1"/>
</dbReference>
<dbReference type="GO" id="GO:0008757">
    <property type="term" value="F:S-adenosylmethionine-dependent methyltransferase activity"/>
    <property type="evidence" value="ECO:0007669"/>
    <property type="project" value="InterPro"/>
</dbReference>
<organism evidence="2 3">
    <name type="scientific">Thiovibrio frasassiensis</name>
    <dbReference type="NCBI Taxonomy" id="2984131"/>
    <lineage>
        <taxon>Bacteria</taxon>
        <taxon>Pseudomonadati</taxon>
        <taxon>Thermodesulfobacteriota</taxon>
        <taxon>Desulfobulbia</taxon>
        <taxon>Desulfobulbales</taxon>
        <taxon>Thiovibrionaceae</taxon>
        <taxon>Thiovibrio</taxon>
    </lineage>
</organism>
<dbReference type="InterPro" id="IPR050508">
    <property type="entry name" value="Methyltransf_Superfamily"/>
</dbReference>
<evidence type="ECO:0000313" key="2">
    <source>
        <dbReference type="EMBL" id="MDG4475086.1"/>
    </source>
</evidence>
<evidence type="ECO:0000259" key="1">
    <source>
        <dbReference type="Pfam" id="PF08241"/>
    </source>
</evidence>